<sequence length="187" mass="20328">MASLISRGEEILTSAYNTVAKAINRGTAAVAEEARPLLHGQSSSDSYGAVPENAIPVPKPRKVVTPVKVEAKVWFANERTWISWLRASVLIGTLSLALFNSSSYFEPSEGNPGNPGMAKVVRNFGIIYSVIAAAVLLWGLYSYQRRVTLIKSRWAGSFDDLIGPPVVCVACFIAVLANYIIALKQHY</sequence>
<evidence type="ECO:0000256" key="3">
    <source>
        <dbReference type="ARBA" id="ARBA00022989"/>
    </source>
</evidence>
<keyword evidence="3 5" id="KW-1133">Transmembrane helix</keyword>
<feature type="transmembrane region" description="Helical" evidence="5">
    <location>
        <begin position="120"/>
        <end position="141"/>
    </location>
</feature>
<keyword evidence="8" id="KW-1185">Reference proteome</keyword>
<keyword evidence="4 5" id="KW-0472">Membrane</keyword>
<accession>A0AAF0EXT7</accession>
<feature type="transmembrane region" description="Helical" evidence="5">
    <location>
        <begin position="161"/>
        <end position="181"/>
    </location>
</feature>
<dbReference type="GO" id="GO:0000329">
    <property type="term" value="C:fungal-type vacuole membrane"/>
    <property type="evidence" value="ECO:0007669"/>
    <property type="project" value="TreeGrafter"/>
</dbReference>
<evidence type="ECO:0000256" key="2">
    <source>
        <dbReference type="ARBA" id="ARBA00022692"/>
    </source>
</evidence>
<organism evidence="7 8">
    <name type="scientific">Malassezia cuniculi</name>
    <dbReference type="NCBI Taxonomy" id="948313"/>
    <lineage>
        <taxon>Eukaryota</taxon>
        <taxon>Fungi</taxon>
        <taxon>Dikarya</taxon>
        <taxon>Basidiomycota</taxon>
        <taxon>Ustilaginomycotina</taxon>
        <taxon>Malasseziomycetes</taxon>
        <taxon>Malasseziales</taxon>
        <taxon>Malasseziaceae</taxon>
        <taxon>Malassezia</taxon>
    </lineage>
</organism>
<evidence type="ECO:0000259" key="6">
    <source>
        <dbReference type="Pfam" id="PF02656"/>
    </source>
</evidence>
<feature type="transmembrane region" description="Helical" evidence="5">
    <location>
        <begin position="81"/>
        <end position="99"/>
    </location>
</feature>
<keyword evidence="2 5" id="KW-0812">Transmembrane</keyword>
<dbReference type="GO" id="GO:0033254">
    <property type="term" value="C:vacuolar transporter chaperone complex"/>
    <property type="evidence" value="ECO:0007669"/>
    <property type="project" value="TreeGrafter"/>
</dbReference>
<dbReference type="Proteomes" id="UP001219933">
    <property type="component" value="Chromosome 5"/>
</dbReference>
<name>A0AAF0EXT7_9BASI</name>
<comment type="subcellular location">
    <subcellularLocation>
        <location evidence="1">Endomembrane system</location>
        <topology evidence="1">Multi-pass membrane protein</topology>
    </subcellularLocation>
</comment>
<reference evidence="7" key="1">
    <citation type="submission" date="2023-03" db="EMBL/GenBank/DDBJ databases">
        <title>Mating type loci evolution in Malassezia.</title>
        <authorList>
            <person name="Coelho M.A."/>
        </authorList>
    </citation>
    <scope>NUCLEOTIDE SEQUENCE</scope>
    <source>
        <strain evidence="7">CBS 11721</strain>
    </source>
</reference>
<evidence type="ECO:0000313" key="8">
    <source>
        <dbReference type="Proteomes" id="UP001219933"/>
    </source>
</evidence>
<evidence type="ECO:0000256" key="1">
    <source>
        <dbReference type="ARBA" id="ARBA00004127"/>
    </source>
</evidence>
<dbReference type="PANTHER" id="PTHR46140">
    <property type="entry name" value="VACUOLAR TRANSPORTER CHAPERONE 1-RELATED"/>
    <property type="match status" value="1"/>
</dbReference>
<dbReference type="EMBL" id="CP119881">
    <property type="protein sequence ID" value="WFD36692.1"/>
    <property type="molecule type" value="Genomic_DNA"/>
</dbReference>
<dbReference type="InterPro" id="IPR003807">
    <property type="entry name" value="DUF202"/>
</dbReference>
<protein>
    <recommendedName>
        <fullName evidence="6">DUF202 domain-containing protein</fullName>
    </recommendedName>
</protein>
<dbReference type="GO" id="GO:0012505">
    <property type="term" value="C:endomembrane system"/>
    <property type="evidence" value="ECO:0007669"/>
    <property type="project" value="UniProtKB-SubCell"/>
</dbReference>
<evidence type="ECO:0000256" key="5">
    <source>
        <dbReference type="SAM" id="Phobius"/>
    </source>
</evidence>
<dbReference type="InterPro" id="IPR051572">
    <property type="entry name" value="VTC_Complex_Subunit"/>
</dbReference>
<evidence type="ECO:0000313" key="7">
    <source>
        <dbReference type="EMBL" id="WFD36692.1"/>
    </source>
</evidence>
<gene>
    <name evidence="7" type="ORF">MCUN1_003579</name>
</gene>
<evidence type="ECO:0000256" key="4">
    <source>
        <dbReference type="ARBA" id="ARBA00023136"/>
    </source>
</evidence>
<dbReference type="PANTHER" id="PTHR46140:SF2">
    <property type="entry name" value="VACUOLAR TRANSPORTER CHAPERONE 3 COMPLEX SUBUNIT 3-RELATED"/>
    <property type="match status" value="1"/>
</dbReference>
<proteinExistence type="predicted"/>
<dbReference type="Pfam" id="PF02656">
    <property type="entry name" value="DUF202"/>
    <property type="match status" value="1"/>
</dbReference>
<feature type="domain" description="DUF202" evidence="6">
    <location>
        <begin position="72"/>
        <end position="147"/>
    </location>
</feature>
<dbReference type="AlphaFoldDB" id="A0AAF0EXT7"/>